<dbReference type="InterPro" id="IPR016169">
    <property type="entry name" value="FAD-bd_PCMH_sub2"/>
</dbReference>
<dbReference type="InterPro" id="IPR016171">
    <property type="entry name" value="Vanillyl_alc_oxidase_C-sub2"/>
</dbReference>
<dbReference type="Gene3D" id="3.30.465.10">
    <property type="match status" value="1"/>
</dbReference>
<evidence type="ECO:0000256" key="3">
    <source>
        <dbReference type="ARBA" id="ARBA00022630"/>
    </source>
</evidence>
<accession>A0A017TCE0</accession>
<dbReference type="InterPro" id="IPR016166">
    <property type="entry name" value="FAD-bd_PCMH"/>
</dbReference>
<sequence>MRLHPSFPRPSAAMADKARSLLERALGPSKVLTSPEACLAYAGDESDQEPVAPDAVVLASSAEDIAKAMRAASEAEVPIVPRAGGSGKSGGCVPVAGGVVIATLGMNGILEISREEQVAVVQPGVILADLHAAVEAEGMFFPPDPNSLKMCAIGGNIAENAAGPRAFKYGSTRDYVLGLEVVLIDGTRLRTGKRTVKGVTGYDVTSLLVGSEGTLAVTTEATLRLIPNPGAVMTLMALFPDVYASGRAVSAMIAAGVRPRCIELLDEGTLDAVRARGVAVDARARAMLILEVDGAPADCEAQAERLGEVCAVDAIDILVAQDAAQRDRLWEARRQLSPATRAMARYKLSEDVVVPRDRIPALLEETRAIEAETGIRMITYGHAGDGNLHVNLLWNDAAMAPLVERSLHRLFRAVVSMRGTLTGEHGVGTSKADFLGLEQQPELIELQKQIKRVFDPKGLLNPHKIFPRRQLEAAPSVVDGRAVALHGAC</sequence>
<evidence type="ECO:0000259" key="6">
    <source>
        <dbReference type="PROSITE" id="PS51387"/>
    </source>
</evidence>
<keyword evidence="4" id="KW-0274">FAD</keyword>
<dbReference type="EMBL" id="ASRX01000013">
    <property type="protein sequence ID" value="EYF06953.1"/>
    <property type="molecule type" value="Genomic_DNA"/>
</dbReference>
<dbReference type="AlphaFoldDB" id="A0A017TCE0"/>
<protein>
    <submittedName>
        <fullName evidence="7">Glycolate dehydrogenase</fullName>
    </submittedName>
</protein>
<dbReference type="Gene3D" id="3.30.70.2740">
    <property type="match status" value="1"/>
</dbReference>
<evidence type="ECO:0000256" key="1">
    <source>
        <dbReference type="ARBA" id="ARBA00001974"/>
    </source>
</evidence>
<dbReference type="SUPFAM" id="SSF56176">
    <property type="entry name" value="FAD-binding/transporter-associated domain-like"/>
    <property type="match status" value="1"/>
</dbReference>
<name>A0A017TCE0_9BACT</name>
<keyword evidence="8" id="KW-1185">Reference proteome</keyword>
<dbReference type="Pfam" id="PF02913">
    <property type="entry name" value="FAD-oxidase_C"/>
    <property type="match status" value="1"/>
</dbReference>
<dbReference type="InterPro" id="IPR036318">
    <property type="entry name" value="FAD-bd_PCMH-like_sf"/>
</dbReference>
<evidence type="ECO:0000313" key="7">
    <source>
        <dbReference type="EMBL" id="EYF06953.1"/>
    </source>
</evidence>
<evidence type="ECO:0000256" key="5">
    <source>
        <dbReference type="ARBA" id="ARBA00023002"/>
    </source>
</evidence>
<dbReference type="InterPro" id="IPR006094">
    <property type="entry name" value="Oxid_FAD_bind_N"/>
</dbReference>
<dbReference type="Proteomes" id="UP000019678">
    <property type="component" value="Unassembled WGS sequence"/>
</dbReference>
<dbReference type="GO" id="GO:0071949">
    <property type="term" value="F:FAD binding"/>
    <property type="evidence" value="ECO:0007669"/>
    <property type="project" value="InterPro"/>
</dbReference>
<dbReference type="Gene3D" id="1.10.45.10">
    <property type="entry name" value="Vanillyl-alcohol Oxidase, Chain A, domain 4"/>
    <property type="match status" value="1"/>
</dbReference>
<dbReference type="OrthoDB" id="9811557at2"/>
<dbReference type="GO" id="GO:0016491">
    <property type="term" value="F:oxidoreductase activity"/>
    <property type="evidence" value="ECO:0007669"/>
    <property type="project" value="UniProtKB-KW"/>
</dbReference>
<dbReference type="FunFam" id="3.30.70.2740:FF:000001">
    <property type="entry name" value="D-lactate dehydrogenase mitochondrial"/>
    <property type="match status" value="1"/>
</dbReference>
<proteinExistence type="inferred from homology"/>
<dbReference type="InterPro" id="IPR004113">
    <property type="entry name" value="FAD-bd_oxidored_4_C"/>
</dbReference>
<dbReference type="STRING" id="1192034.CAP_1212"/>
<evidence type="ECO:0000256" key="4">
    <source>
        <dbReference type="ARBA" id="ARBA00022827"/>
    </source>
</evidence>
<dbReference type="Pfam" id="PF01565">
    <property type="entry name" value="FAD_binding_4"/>
    <property type="match status" value="1"/>
</dbReference>
<comment type="cofactor">
    <cofactor evidence="1">
        <name>FAD</name>
        <dbReference type="ChEBI" id="CHEBI:57692"/>
    </cofactor>
</comment>
<dbReference type="eggNOG" id="COG0277">
    <property type="taxonomic scope" value="Bacteria"/>
</dbReference>
<reference evidence="7 8" key="1">
    <citation type="submission" date="2013-05" db="EMBL/GenBank/DDBJ databases">
        <title>Genome assembly of Chondromyces apiculatus DSM 436.</title>
        <authorList>
            <person name="Sharma G."/>
            <person name="Khatri I."/>
            <person name="Kaur C."/>
            <person name="Mayilraj S."/>
            <person name="Subramanian S."/>
        </authorList>
    </citation>
    <scope>NUCLEOTIDE SEQUENCE [LARGE SCALE GENOMIC DNA]</scope>
    <source>
        <strain evidence="7 8">DSM 436</strain>
    </source>
</reference>
<dbReference type="InterPro" id="IPR016164">
    <property type="entry name" value="FAD-linked_Oxase-like_C"/>
</dbReference>
<dbReference type="PROSITE" id="PS51387">
    <property type="entry name" value="FAD_PCMH"/>
    <property type="match status" value="1"/>
</dbReference>
<dbReference type="InterPro" id="IPR051914">
    <property type="entry name" value="FAD-linked_OxidoTrans_Type4"/>
</dbReference>
<organism evidence="7 8">
    <name type="scientific">Chondromyces apiculatus DSM 436</name>
    <dbReference type="NCBI Taxonomy" id="1192034"/>
    <lineage>
        <taxon>Bacteria</taxon>
        <taxon>Pseudomonadati</taxon>
        <taxon>Myxococcota</taxon>
        <taxon>Polyangia</taxon>
        <taxon>Polyangiales</taxon>
        <taxon>Polyangiaceae</taxon>
        <taxon>Chondromyces</taxon>
    </lineage>
</organism>
<comment type="caution">
    <text evidence="7">The sequence shown here is derived from an EMBL/GenBank/DDBJ whole genome shotgun (WGS) entry which is preliminary data.</text>
</comment>
<dbReference type="FunFam" id="1.10.45.10:FF:000001">
    <property type="entry name" value="D-lactate dehydrogenase mitochondrial"/>
    <property type="match status" value="1"/>
</dbReference>
<feature type="domain" description="FAD-binding PCMH-type" evidence="6">
    <location>
        <begin position="49"/>
        <end position="228"/>
    </location>
</feature>
<evidence type="ECO:0000313" key="8">
    <source>
        <dbReference type="Proteomes" id="UP000019678"/>
    </source>
</evidence>
<keyword evidence="3" id="KW-0285">Flavoprotein</keyword>
<dbReference type="PANTHER" id="PTHR42934:SF2">
    <property type="entry name" value="GLYCOLATE OXIDASE SUBUNIT GLCD"/>
    <property type="match status" value="1"/>
</dbReference>
<dbReference type="SUPFAM" id="SSF55103">
    <property type="entry name" value="FAD-linked oxidases, C-terminal domain"/>
    <property type="match status" value="1"/>
</dbReference>
<dbReference type="RefSeq" id="WP_052374597.1">
    <property type="nucleotide sequence ID" value="NZ_ASRX01000013.1"/>
</dbReference>
<evidence type="ECO:0000256" key="2">
    <source>
        <dbReference type="ARBA" id="ARBA00008000"/>
    </source>
</evidence>
<keyword evidence="5" id="KW-0560">Oxidoreductase</keyword>
<gene>
    <name evidence="7" type="ORF">CAP_1212</name>
</gene>
<dbReference type="PANTHER" id="PTHR42934">
    <property type="entry name" value="GLYCOLATE OXIDASE SUBUNIT GLCD"/>
    <property type="match status" value="1"/>
</dbReference>
<comment type="similarity">
    <text evidence="2">Belongs to the FAD-binding oxidoreductase/transferase type 4 family.</text>
</comment>